<reference evidence="4 5" key="1">
    <citation type="journal article" date="2014" name="Genome Announc.">
        <title>Draft Genome Sequences of Two Isolates of the Roseobacter Group, Sulfitobacter sp. Strains 3SOLIMAR09 and 1FIGIMAR09, from Harbors of Mallorca Island (Mediterranean Sea).</title>
        <authorList>
            <person name="Mas-Llado M."/>
            <person name="Pina-Villalonga J.M."/>
            <person name="Brunet-Galmes I."/>
            <person name="Nogales B."/>
            <person name="Bosch R."/>
        </authorList>
    </citation>
    <scope>NUCLEOTIDE SEQUENCE [LARGE SCALE GENOMIC DNA]</scope>
    <source>
        <strain evidence="4 5">1FIGIMAR09</strain>
    </source>
</reference>
<dbReference type="GO" id="GO:0050568">
    <property type="term" value="F:protein-glutamine glutaminase activity"/>
    <property type="evidence" value="ECO:0007669"/>
    <property type="project" value="UniProtKB-UniRule"/>
</dbReference>
<dbReference type="EC" id="3.5.1.44" evidence="3"/>
<dbReference type="RefSeq" id="WP_037904178.1">
    <property type="nucleotide sequence ID" value="NZ_CP068998.1"/>
</dbReference>
<gene>
    <name evidence="3" type="primary">cheD</name>
    <name evidence="4" type="ORF">PM02_00140</name>
</gene>
<comment type="caution">
    <text evidence="4">The sequence shown here is derived from an EMBL/GenBank/DDBJ whole genome shotgun (WGS) entry which is preliminary data.</text>
</comment>
<dbReference type="Proteomes" id="UP000027337">
    <property type="component" value="Unassembled WGS sequence"/>
</dbReference>
<dbReference type="InterPro" id="IPR005659">
    <property type="entry name" value="Chemorcpt_Glu_NH3ase_CheD"/>
</dbReference>
<dbReference type="AlphaFoldDB" id="A0A061SUP0"/>
<organism evidence="4 5">
    <name type="scientific">Sulfitobacter mediterraneus</name>
    <dbReference type="NCBI Taxonomy" id="83219"/>
    <lineage>
        <taxon>Bacteria</taxon>
        <taxon>Pseudomonadati</taxon>
        <taxon>Pseudomonadota</taxon>
        <taxon>Alphaproteobacteria</taxon>
        <taxon>Rhodobacterales</taxon>
        <taxon>Roseobacteraceae</taxon>
        <taxon>Sulfitobacter</taxon>
    </lineage>
</organism>
<evidence type="ECO:0000313" key="5">
    <source>
        <dbReference type="Proteomes" id="UP000027337"/>
    </source>
</evidence>
<dbReference type="SUPFAM" id="SSF64438">
    <property type="entry name" value="CNF1/YfiH-like putative cysteine hydrolases"/>
    <property type="match status" value="1"/>
</dbReference>
<dbReference type="Gene3D" id="3.30.1330.200">
    <property type="match status" value="1"/>
</dbReference>
<dbReference type="GO" id="GO:0006935">
    <property type="term" value="P:chemotaxis"/>
    <property type="evidence" value="ECO:0007669"/>
    <property type="project" value="UniProtKB-UniRule"/>
</dbReference>
<dbReference type="PANTHER" id="PTHR35147:SF2">
    <property type="entry name" value="CHEMORECEPTOR GLUTAMINE DEAMIDASE CHED-RELATED"/>
    <property type="match status" value="1"/>
</dbReference>
<dbReference type="PROSITE" id="PS51257">
    <property type="entry name" value="PROKAR_LIPOPROTEIN"/>
    <property type="match status" value="1"/>
</dbReference>
<dbReference type="STRING" id="83219.PM02_00140"/>
<keyword evidence="1 3" id="KW-0145">Chemotaxis</keyword>
<evidence type="ECO:0000256" key="2">
    <source>
        <dbReference type="ARBA" id="ARBA00022801"/>
    </source>
</evidence>
<dbReference type="PANTHER" id="PTHR35147">
    <property type="entry name" value="CHEMORECEPTOR GLUTAMINE DEAMIDASE CHED-RELATED"/>
    <property type="match status" value="1"/>
</dbReference>
<evidence type="ECO:0000313" key="4">
    <source>
        <dbReference type="EMBL" id="KAJ04672.1"/>
    </source>
</evidence>
<keyword evidence="2 3" id="KW-0378">Hydrolase</keyword>
<comment type="function">
    <text evidence="3">Probably deamidates glutamine residues to glutamate on methyl-accepting chemotaxis receptors (MCPs), playing an important role in chemotaxis.</text>
</comment>
<dbReference type="eggNOG" id="COG1871">
    <property type="taxonomic scope" value="Bacteria"/>
</dbReference>
<comment type="catalytic activity">
    <reaction evidence="3">
        <text>L-glutaminyl-[protein] + H2O = L-glutamyl-[protein] + NH4(+)</text>
        <dbReference type="Rhea" id="RHEA:16441"/>
        <dbReference type="Rhea" id="RHEA-COMP:10207"/>
        <dbReference type="Rhea" id="RHEA-COMP:10208"/>
        <dbReference type="ChEBI" id="CHEBI:15377"/>
        <dbReference type="ChEBI" id="CHEBI:28938"/>
        <dbReference type="ChEBI" id="CHEBI:29973"/>
        <dbReference type="ChEBI" id="CHEBI:30011"/>
        <dbReference type="EC" id="3.5.1.44"/>
    </reaction>
</comment>
<protein>
    <recommendedName>
        <fullName evidence="3">Probable chemoreceptor glutamine deamidase CheD</fullName>
        <ecNumber evidence="3">3.5.1.44</ecNumber>
    </recommendedName>
</protein>
<evidence type="ECO:0000256" key="1">
    <source>
        <dbReference type="ARBA" id="ARBA00022500"/>
    </source>
</evidence>
<dbReference type="GeneID" id="72437807"/>
<dbReference type="InterPro" id="IPR011324">
    <property type="entry name" value="Cytotoxic_necrot_fac-like_cat"/>
</dbReference>
<dbReference type="CDD" id="cd16352">
    <property type="entry name" value="CheD"/>
    <property type="match status" value="1"/>
</dbReference>
<dbReference type="EMBL" id="JEMU01000001">
    <property type="protein sequence ID" value="KAJ04672.1"/>
    <property type="molecule type" value="Genomic_DNA"/>
</dbReference>
<accession>A0A061SUP0</accession>
<dbReference type="HAMAP" id="MF_01440">
    <property type="entry name" value="CheD"/>
    <property type="match status" value="1"/>
</dbReference>
<dbReference type="InterPro" id="IPR038592">
    <property type="entry name" value="CheD-like_sf"/>
</dbReference>
<keyword evidence="5" id="KW-1185">Reference proteome</keyword>
<evidence type="ECO:0000256" key="3">
    <source>
        <dbReference type="HAMAP-Rule" id="MF_01440"/>
    </source>
</evidence>
<proteinExistence type="inferred from homology"/>
<sequence length="172" mass="18237">MSEVKSVITQGQRLVSDDPNVAISTLLGSCVACCLWDPVVQAGGMNHMLIAGRVTGETQAALAGVNELELLINDLLKLGAMRNRLKAKVFGGAQMVSGLSDIGAANATFTLEFLARENIECQAQSLGGDSARNLVFWPCTGAVRQRMQRMEVQPEPIAATPPEISGNGLELL</sequence>
<name>A0A061SUP0_9RHOB</name>
<comment type="similarity">
    <text evidence="3">Belongs to the CheD family.</text>
</comment>
<dbReference type="Pfam" id="PF03975">
    <property type="entry name" value="CheD"/>
    <property type="match status" value="1"/>
</dbReference>